<name>A0AA88KU74_ARTSF</name>
<gene>
    <name evidence="1" type="ORF">QYM36_015016</name>
</gene>
<sequence length="187" mass="21283">MHSGCPDVCVGKMVMSIREKIKLLKRNPVNSSARLDVVLREGFDGESNMENIESSKHMFARETDISGGMVDYILTLFTSINICTRIFVTSATLIDNIFVMLKQNFKIHTPRALVNDVSDHCAVMVSCQLQITSTQSRGSKNARAYFDQKSLSKFKSELEKADWTSLDGRHSYAKWYRRMVSFLKKLV</sequence>
<keyword evidence="2" id="KW-1185">Reference proteome</keyword>
<reference evidence="1" key="1">
    <citation type="submission" date="2023-07" db="EMBL/GenBank/DDBJ databases">
        <title>Chromosome-level genome assembly of Artemia franciscana.</title>
        <authorList>
            <person name="Jo E."/>
        </authorList>
    </citation>
    <scope>NUCLEOTIDE SEQUENCE</scope>
    <source>
        <tissue evidence="1">Whole body</tissue>
    </source>
</reference>
<comment type="caution">
    <text evidence="1">The sequence shown here is derived from an EMBL/GenBank/DDBJ whole genome shotgun (WGS) entry which is preliminary data.</text>
</comment>
<evidence type="ECO:0000313" key="2">
    <source>
        <dbReference type="Proteomes" id="UP001187531"/>
    </source>
</evidence>
<organism evidence="1 2">
    <name type="scientific">Artemia franciscana</name>
    <name type="common">Brine shrimp</name>
    <name type="synonym">Artemia sanfranciscana</name>
    <dbReference type="NCBI Taxonomy" id="6661"/>
    <lineage>
        <taxon>Eukaryota</taxon>
        <taxon>Metazoa</taxon>
        <taxon>Ecdysozoa</taxon>
        <taxon>Arthropoda</taxon>
        <taxon>Crustacea</taxon>
        <taxon>Branchiopoda</taxon>
        <taxon>Anostraca</taxon>
        <taxon>Artemiidae</taxon>
        <taxon>Artemia</taxon>
    </lineage>
</organism>
<dbReference type="EMBL" id="JAVRJZ010000019">
    <property type="protein sequence ID" value="KAK2707188.1"/>
    <property type="molecule type" value="Genomic_DNA"/>
</dbReference>
<protein>
    <submittedName>
        <fullName evidence="1">Uncharacterized protein</fullName>
    </submittedName>
</protein>
<proteinExistence type="predicted"/>
<dbReference type="Proteomes" id="UP001187531">
    <property type="component" value="Unassembled WGS sequence"/>
</dbReference>
<dbReference type="AlphaFoldDB" id="A0AA88KU74"/>
<accession>A0AA88KU74</accession>
<evidence type="ECO:0000313" key="1">
    <source>
        <dbReference type="EMBL" id="KAK2707188.1"/>
    </source>
</evidence>